<reference evidence="2" key="1">
    <citation type="journal article" date="2020" name="Stud. Mycol.">
        <title>101 Dothideomycetes genomes: a test case for predicting lifestyles and emergence of pathogens.</title>
        <authorList>
            <person name="Haridas S."/>
            <person name="Albert R."/>
            <person name="Binder M."/>
            <person name="Bloem J."/>
            <person name="Labutti K."/>
            <person name="Salamov A."/>
            <person name="Andreopoulos B."/>
            <person name="Baker S."/>
            <person name="Barry K."/>
            <person name="Bills G."/>
            <person name="Bluhm B."/>
            <person name="Cannon C."/>
            <person name="Castanera R."/>
            <person name="Culley D."/>
            <person name="Daum C."/>
            <person name="Ezra D."/>
            <person name="Gonzalez J."/>
            <person name="Henrissat B."/>
            <person name="Kuo A."/>
            <person name="Liang C."/>
            <person name="Lipzen A."/>
            <person name="Lutzoni F."/>
            <person name="Magnuson J."/>
            <person name="Mondo S."/>
            <person name="Nolan M."/>
            <person name="Ohm R."/>
            <person name="Pangilinan J."/>
            <person name="Park H.-J."/>
            <person name="Ramirez L."/>
            <person name="Alfaro M."/>
            <person name="Sun H."/>
            <person name="Tritt A."/>
            <person name="Yoshinaga Y."/>
            <person name="Zwiers L.-H."/>
            <person name="Turgeon B."/>
            <person name="Goodwin S."/>
            <person name="Spatafora J."/>
            <person name="Crous P."/>
            <person name="Grigoriev I."/>
        </authorList>
    </citation>
    <scope>NUCLEOTIDE SEQUENCE</scope>
    <source>
        <strain evidence="2">CBS 125425</strain>
    </source>
</reference>
<name>A0A9P4QVD9_9PLEO</name>
<proteinExistence type="predicted"/>
<dbReference type="OrthoDB" id="5317242at2759"/>
<evidence type="ECO:0000256" key="1">
    <source>
        <dbReference type="SAM" id="SignalP"/>
    </source>
</evidence>
<accession>A0A9P4QVD9</accession>
<keyword evidence="3" id="KW-1185">Reference proteome</keyword>
<dbReference type="AlphaFoldDB" id="A0A9P4QVD9"/>
<comment type="caution">
    <text evidence="2">The sequence shown here is derived from an EMBL/GenBank/DDBJ whole genome shotgun (WGS) entry which is preliminary data.</text>
</comment>
<feature type="signal peptide" evidence="1">
    <location>
        <begin position="1"/>
        <end position="19"/>
    </location>
</feature>
<protein>
    <submittedName>
        <fullName evidence="2">Uncharacterized protein</fullName>
    </submittedName>
</protein>
<dbReference type="EMBL" id="ML996189">
    <property type="protein sequence ID" value="KAF2731782.1"/>
    <property type="molecule type" value="Genomic_DNA"/>
</dbReference>
<sequence>MKLVKLSLLALLSPALSHAASSAALKDFLLVTTDQKESTTNSADLKAVSATSLFDPYYQPNVLLRLIDPGYGSLPNFTLTGGQLQTLNPLPHGGDYVLYNSTTVAEGKELQFFAEVEPRGNLDLDQGYLLSVDGDSEGWTLCPGSLSARVVAWKGTAEGCKKTYLQAVQKAPY</sequence>
<feature type="chain" id="PRO_5040462982" evidence="1">
    <location>
        <begin position="20"/>
        <end position="173"/>
    </location>
</feature>
<keyword evidence="1" id="KW-0732">Signal</keyword>
<evidence type="ECO:0000313" key="2">
    <source>
        <dbReference type="EMBL" id="KAF2731782.1"/>
    </source>
</evidence>
<dbReference type="Proteomes" id="UP000799444">
    <property type="component" value="Unassembled WGS sequence"/>
</dbReference>
<evidence type="ECO:0000313" key="3">
    <source>
        <dbReference type="Proteomes" id="UP000799444"/>
    </source>
</evidence>
<gene>
    <name evidence="2" type="ORF">EJ04DRAFT_442275</name>
</gene>
<organism evidence="2 3">
    <name type="scientific">Polyplosphaeria fusca</name>
    <dbReference type="NCBI Taxonomy" id="682080"/>
    <lineage>
        <taxon>Eukaryota</taxon>
        <taxon>Fungi</taxon>
        <taxon>Dikarya</taxon>
        <taxon>Ascomycota</taxon>
        <taxon>Pezizomycotina</taxon>
        <taxon>Dothideomycetes</taxon>
        <taxon>Pleosporomycetidae</taxon>
        <taxon>Pleosporales</taxon>
        <taxon>Tetraplosphaeriaceae</taxon>
        <taxon>Polyplosphaeria</taxon>
    </lineage>
</organism>